<comment type="caution">
    <text evidence="2">The sequence shown here is derived from an EMBL/GenBank/DDBJ whole genome shotgun (WGS) entry which is preliminary data.</text>
</comment>
<evidence type="ECO:0000313" key="2">
    <source>
        <dbReference type="EMBL" id="RCN39239.1"/>
    </source>
</evidence>
<organism evidence="2 3">
    <name type="scientific">Ancylostoma caninum</name>
    <name type="common">Dog hookworm</name>
    <dbReference type="NCBI Taxonomy" id="29170"/>
    <lineage>
        <taxon>Eukaryota</taxon>
        <taxon>Metazoa</taxon>
        <taxon>Ecdysozoa</taxon>
        <taxon>Nematoda</taxon>
        <taxon>Chromadorea</taxon>
        <taxon>Rhabditida</taxon>
        <taxon>Rhabditina</taxon>
        <taxon>Rhabditomorpha</taxon>
        <taxon>Strongyloidea</taxon>
        <taxon>Ancylostomatidae</taxon>
        <taxon>Ancylostomatinae</taxon>
        <taxon>Ancylostoma</taxon>
    </lineage>
</organism>
<protein>
    <submittedName>
        <fullName evidence="2">Uncharacterized protein</fullName>
    </submittedName>
</protein>
<feature type="region of interest" description="Disordered" evidence="1">
    <location>
        <begin position="1"/>
        <end position="24"/>
    </location>
</feature>
<keyword evidence="3" id="KW-1185">Reference proteome</keyword>
<sequence>MLFTGTAAKPKRDEKKEKKTDRDEKYDIQESVFVRWGNSLQANEPLKDFRDLSDLKYISSIASIATGATLVSRPELHTSLDL</sequence>
<reference evidence="2 3" key="1">
    <citation type="submission" date="2014-10" db="EMBL/GenBank/DDBJ databases">
        <title>Draft genome of the hookworm Ancylostoma caninum.</title>
        <authorList>
            <person name="Mitreva M."/>
        </authorList>
    </citation>
    <scope>NUCLEOTIDE SEQUENCE [LARGE SCALE GENOMIC DNA]</scope>
    <source>
        <strain evidence="2 3">Baltimore</strain>
    </source>
</reference>
<accession>A0A368G7F4</accession>
<dbReference type="AlphaFoldDB" id="A0A368G7F4"/>
<dbReference type="EMBL" id="JOJR01000349">
    <property type="protein sequence ID" value="RCN39239.1"/>
    <property type="molecule type" value="Genomic_DNA"/>
</dbReference>
<name>A0A368G7F4_ANCCA</name>
<dbReference type="Proteomes" id="UP000252519">
    <property type="component" value="Unassembled WGS sequence"/>
</dbReference>
<proteinExistence type="predicted"/>
<feature type="compositionally biased region" description="Basic and acidic residues" evidence="1">
    <location>
        <begin position="10"/>
        <end position="24"/>
    </location>
</feature>
<evidence type="ECO:0000256" key="1">
    <source>
        <dbReference type="SAM" id="MobiDB-lite"/>
    </source>
</evidence>
<evidence type="ECO:0000313" key="3">
    <source>
        <dbReference type="Proteomes" id="UP000252519"/>
    </source>
</evidence>
<dbReference type="STRING" id="29170.A0A368G7F4"/>
<gene>
    <name evidence="2" type="ORF">ANCCAN_14865</name>
</gene>